<proteinExistence type="predicted"/>
<gene>
    <name evidence="1" type="ORF">CDAR_203171</name>
    <name evidence="2" type="ORF">CDAR_203451</name>
</gene>
<dbReference type="EMBL" id="BPLQ01004069">
    <property type="protein sequence ID" value="GIY05332.1"/>
    <property type="molecule type" value="Genomic_DNA"/>
</dbReference>
<organism evidence="2 3">
    <name type="scientific">Caerostris darwini</name>
    <dbReference type="NCBI Taxonomy" id="1538125"/>
    <lineage>
        <taxon>Eukaryota</taxon>
        <taxon>Metazoa</taxon>
        <taxon>Ecdysozoa</taxon>
        <taxon>Arthropoda</taxon>
        <taxon>Chelicerata</taxon>
        <taxon>Arachnida</taxon>
        <taxon>Araneae</taxon>
        <taxon>Araneomorphae</taxon>
        <taxon>Entelegynae</taxon>
        <taxon>Araneoidea</taxon>
        <taxon>Araneidae</taxon>
        <taxon>Caerostris</taxon>
    </lineage>
</organism>
<comment type="caution">
    <text evidence="2">The sequence shown here is derived from an EMBL/GenBank/DDBJ whole genome shotgun (WGS) entry which is preliminary data.</text>
</comment>
<reference evidence="2 3" key="1">
    <citation type="submission" date="2021-06" db="EMBL/GenBank/DDBJ databases">
        <title>Caerostris darwini draft genome.</title>
        <authorList>
            <person name="Kono N."/>
            <person name="Arakawa K."/>
        </authorList>
    </citation>
    <scope>NUCLEOTIDE SEQUENCE [LARGE SCALE GENOMIC DNA]</scope>
</reference>
<evidence type="ECO:0000313" key="3">
    <source>
        <dbReference type="Proteomes" id="UP001054837"/>
    </source>
</evidence>
<evidence type="ECO:0000313" key="2">
    <source>
        <dbReference type="EMBL" id="GIY05332.1"/>
    </source>
</evidence>
<dbReference type="EMBL" id="BPLQ01004069">
    <property type="protein sequence ID" value="GIY05282.1"/>
    <property type="molecule type" value="Genomic_DNA"/>
</dbReference>
<dbReference type="Proteomes" id="UP001054837">
    <property type="component" value="Unassembled WGS sequence"/>
</dbReference>
<name>A0AAV4Q7N3_9ARAC</name>
<dbReference type="AlphaFoldDB" id="A0AAV4Q7N3"/>
<accession>A0AAV4Q7N3</accession>
<sequence>MASRLLKRCKHKSFFTETRQKNIYTAGSMMLLQSLCNSGLRSAMSSTHAVQCTIVQSRSSTSPHMVTGFAFDHNCSLHNRPRVETKRWLSSFDWARLV</sequence>
<keyword evidence="3" id="KW-1185">Reference proteome</keyword>
<evidence type="ECO:0000313" key="1">
    <source>
        <dbReference type="EMBL" id="GIY05282.1"/>
    </source>
</evidence>
<protein>
    <submittedName>
        <fullName evidence="2">Uncharacterized protein</fullName>
    </submittedName>
</protein>